<protein>
    <submittedName>
        <fullName evidence="3">Pfs domain-containing protein</fullName>
    </submittedName>
</protein>
<dbReference type="Gene3D" id="1.25.40.10">
    <property type="entry name" value="Tetratricopeptide repeat domain"/>
    <property type="match status" value="1"/>
</dbReference>
<feature type="domain" description="DUF7779" evidence="2">
    <location>
        <begin position="603"/>
        <end position="687"/>
    </location>
</feature>
<dbReference type="InterPro" id="IPR019734">
    <property type="entry name" value="TPR_rpt"/>
</dbReference>
<dbReference type="STRING" id="544712.C6HMY8"/>
<dbReference type="InterPro" id="IPR053137">
    <property type="entry name" value="NLR-like"/>
</dbReference>
<name>C6HMY8_AJECH</name>
<dbReference type="InterPro" id="IPR011990">
    <property type="entry name" value="TPR-like_helical_dom_sf"/>
</dbReference>
<proteinExistence type="predicted"/>
<evidence type="ECO:0000259" key="1">
    <source>
        <dbReference type="Pfam" id="PF00931"/>
    </source>
</evidence>
<dbReference type="SUPFAM" id="SSF53167">
    <property type="entry name" value="Purine and uridine phosphorylases"/>
    <property type="match status" value="1"/>
</dbReference>
<dbReference type="Pfam" id="PF00931">
    <property type="entry name" value="NB-ARC"/>
    <property type="match status" value="1"/>
</dbReference>
<dbReference type="GO" id="GO:0003824">
    <property type="term" value="F:catalytic activity"/>
    <property type="evidence" value="ECO:0007669"/>
    <property type="project" value="InterPro"/>
</dbReference>
<dbReference type="InterPro" id="IPR056681">
    <property type="entry name" value="DUF7779"/>
</dbReference>
<dbReference type="EMBL" id="GG692431">
    <property type="protein sequence ID" value="EER38585.1"/>
    <property type="molecule type" value="Genomic_DNA"/>
</dbReference>
<dbReference type="SMART" id="SM00028">
    <property type="entry name" value="TPR"/>
    <property type="match status" value="2"/>
</dbReference>
<dbReference type="OMA" id="CSWYLYE"/>
<dbReference type="SUPFAM" id="SSF48452">
    <property type="entry name" value="TPR-like"/>
    <property type="match status" value="1"/>
</dbReference>
<dbReference type="PANTHER" id="PTHR46082:SF11">
    <property type="entry name" value="AAA+ ATPASE DOMAIN-CONTAINING PROTEIN-RELATED"/>
    <property type="match status" value="1"/>
</dbReference>
<reference evidence="4" key="1">
    <citation type="submission" date="2009-05" db="EMBL/GenBank/DDBJ databases">
        <title>The genome sequence of Ajellomyces capsulatus strain H143.</title>
        <authorList>
            <person name="Champion M."/>
            <person name="Cuomo C.A."/>
            <person name="Ma L.-J."/>
            <person name="Henn M.R."/>
            <person name="Sil A."/>
            <person name="Goldman B."/>
            <person name="Young S.K."/>
            <person name="Kodira C.D."/>
            <person name="Zeng Q."/>
            <person name="Koehrsen M."/>
            <person name="Alvarado L."/>
            <person name="Berlin A.M."/>
            <person name="Borenstein D."/>
            <person name="Chen Z."/>
            <person name="Engels R."/>
            <person name="Freedman E."/>
            <person name="Gellesch M."/>
            <person name="Goldberg J."/>
            <person name="Griggs A."/>
            <person name="Gujja S."/>
            <person name="Heiman D.I."/>
            <person name="Hepburn T.A."/>
            <person name="Howarth C."/>
            <person name="Jen D."/>
            <person name="Larson L."/>
            <person name="Lewis B."/>
            <person name="Mehta T."/>
            <person name="Park D."/>
            <person name="Pearson M."/>
            <person name="Roberts A."/>
            <person name="Saif S."/>
            <person name="Shea T.D."/>
            <person name="Shenoy N."/>
            <person name="Sisk P."/>
            <person name="Stolte C."/>
            <person name="Sykes S."/>
            <person name="Walk T."/>
            <person name="White J."/>
            <person name="Yandava C."/>
            <person name="Klein B."/>
            <person name="McEwen J.G."/>
            <person name="Puccia R."/>
            <person name="Goldman G.H."/>
            <person name="Felipe M.S."/>
            <person name="Nino-Vega G."/>
            <person name="San-Blas G."/>
            <person name="Taylor J.W."/>
            <person name="Mendoza L."/>
            <person name="Galagan J.E."/>
            <person name="Nusbaum C."/>
            <person name="Birren B.W."/>
        </authorList>
    </citation>
    <scope>NUCLEOTIDE SEQUENCE [LARGE SCALE GENOMIC DNA]</scope>
    <source>
        <strain evidence="4">H143</strain>
    </source>
</reference>
<evidence type="ECO:0000259" key="2">
    <source>
        <dbReference type="Pfam" id="PF25000"/>
    </source>
</evidence>
<dbReference type="HOGENOM" id="CLU_000288_125_3_1"/>
<dbReference type="InterPro" id="IPR035994">
    <property type="entry name" value="Nucleoside_phosphorylase_sf"/>
</dbReference>
<dbReference type="SUPFAM" id="SSF52540">
    <property type="entry name" value="P-loop containing nucleoside triphosphate hydrolases"/>
    <property type="match status" value="1"/>
</dbReference>
<dbReference type="PANTHER" id="PTHR46082">
    <property type="entry name" value="ATP/GTP-BINDING PROTEIN-RELATED"/>
    <property type="match status" value="1"/>
</dbReference>
<evidence type="ECO:0000313" key="3">
    <source>
        <dbReference type="EMBL" id="EER38585.1"/>
    </source>
</evidence>
<dbReference type="GO" id="GO:0043531">
    <property type="term" value="F:ADP binding"/>
    <property type="evidence" value="ECO:0007669"/>
    <property type="project" value="InterPro"/>
</dbReference>
<dbReference type="Proteomes" id="UP000002624">
    <property type="component" value="Unassembled WGS sequence"/>
</dbReference>
<sequence length="972" mass="109150">MASDRSPAAIDYTIGWICSLADELVVAEAMLDERYSCPLQSPSDYNIYTVGRVATYNIVVACLPAGLYGTSSATRVAEQMQYTFPTLKFTLMVGIGGGAPSGDHDIRLGDVVVSQPVDGHGGVMHYRFGKIVDGRGFQCTGFLNKPPQMLLNVVEYLKSKHRLHESSLPRHLAHMIERHEKLRGIFEYQGQEHDRLFLAEYSHTSGKGHCDECDLAQTKSRPPRRNHDPVVHYGLIASGDVIMKDAVERNTVQQQYGILCFEMEAAGLMNGLDCLVIRGISDYSDSHKNDRWRPYAAAAAAAYAKELICSLPVQDAKRRITSQLSYRGLEAAKVSATLRSQGTLNRPIYLNIYPRNNRFFGRNDILQAISQQLFPAMAGTLRLQSFALYGLAGIGKSQIATEFVYRSMKMFSAIFWVSASSTEKLFQGFTDIARELNLSKGAAIDDQWAIVQLVDQWLMSTVEPWLLVLDNADDLSIIEPFWPTSDHGAVLVTSQNPASGYQLANMGMETKPFSPQESSTYFCEQLGGIGVQENEARQITESFGHHTLTIKQMASCIRESKCSISQFREPYADSTKRRQLLATPNEFSAPGYSHTTATAFGVTFSKLSIDSLCTLGMLSFFDPDRIPETLLEDKQNRIPHLADIISRHTIMRDLGRYSLIDKLEDEANLRLHRIVAHTVAEEIDSDEAKVQRAFQSAVAMLHQYFPLQSESRSHMNEKWTECEKYLFERGRFDLSFSIVGSAELVYNRADLQDHGLLLADLYSLQADMYNELSQAEKAVEFAKRSLKIKEQAVADKALDKHHPQLANSYMDIGVFIAGMNPRGAIRLHEKAIVIREGSPKYADDQMQLLSLNYMNIGRCWWMVKELDKATAAYEKSISIIKELEEATGAPFAHEYLNVALKIHLQKSSIDTRPEIARTMFQLSQLLHDVGQIEEGGKLKAEAQKLRFQLAGKLPGEEESQEAYDELVAYFYR</sequence>
<dbReference type="Gene3D" id="3.40.50.300">
    <property type="entry name" value="P-loop containing nucleotide triphosphate hydrolases"/>
    <property type="match status" value="1"/>
</dbReference>
<dbReference type="OrthoDB" id="4183392at2759"/>
<organism evidence="3 4">
    <name type="scientific">Ajellomyces capsulatus (strain H143)</name>
    <name type="common">Darling's disease fungus</name>
    <name type="synonym">Histoplasma capsulatum</name>
    <dbReference type="NCBI Taxonomy" id="544712"/>
    <lineage>
        <taxon>Eukaryota</taxon>
        <taxon>Fungi</taxon>
        <taxon>Dikarya</taxon>
        <taxon>Ascomycota</taxon>
        <taxon>Pezizomycotina</taxon>
        <taxon>Eurotiomycetes</taxon>
        <taxon>Eurotiomycetidae</taxon>
        <taxon>Onygenales</taxon>
        <taxon>Ajellomycetaceae</taxon>
        <taxon>Histoplasma</taxon>
    </lineage>
</organism>
<dbReference type="GO" id="GO:0009116">
    <property type="term" value="P:nucleoside metabolic process"/>
    <property type="evidence" value="ECO:0007669"/>
    <property type="project" value="InterPro"/>
</dbReference>
<dbReference type="VEuPathDB" id="FungiDB:HCDG_07454"/>
<feature type="domain" description="NB-ARC" evidence="1">
    <location>
        <begin position="383"/>
        <end position="523"/>
    </location>
</feature>
<dbReference type="InterPro" id="IPR002182">
    <property type="entry name" value="NB-ARC"/>
</dbReference>
<accession>C6HMY8</accession>
<evidence type="ECO:0000313" key="4">
    <source>
        <dbReference type="Proteomes" id="UP000002624"/>
    </source>
</evidence>
<dbReference type="Pfam" id="PF25000">
    <property type="entry name" value="DUF7779"/>
    <property type="match status" value="1"/>
</dbReference>
<dbReference type="Gene3D" id="3.40.50.1580">
    <property type="entry name" value="Nucleoside phosphorylase domain"/>
    <property type="match status" value="1"/>
</dbReference>
<dbReference type="InterPro" id="IPR027417">
    <property type="entry name" value="P-loop_NTPase"/>
</dbReference>
<dbReference type="AlphaFoldDB" id="C6HMY8"/>
<gene>
    <name evidence="3" type="ORF">HCDG_07454</name>
</gene>